<evidence type="ECO:0000256" key="10">
    <source>
        <dbReference type="ARBA" id="ARBA00022679"/>
    </source>
</evidence>
<reference evidence="20 21" key="1">
    <citation type="submission" date="2010-08" db="EMBL/GenBank/DDBJ databases">
        <authorList>
            <person name="Harkins D.M."/>
            <person name="Madupu R."/>
            <person name="Durkin A.S."/>
            <person name="Torralba M."/>
            <person name="Methe B."/>
            <person name="Sutton G.G."/>
            <person name="Nelson K.E."/>
        </authorList>
    </citation>
    <scope>NUCLEOTIDE SEQUENCE [LARGE SCALE GENOMIC DNA]</scope>
    <source>
        <strain evidence="20 21">DSM 17678</strain>
    </source>
</reference>
<evidence type="ECO:0000256" key="7">
    <source>
        <dbReference type="ARBA" id="ARBA00019373"/>
    </source>
</evidence>
<dbReference type="PANTHER" id="PTHR46382:SF1">
    <property type="entry name" value="PHOSPHATIDATE CYTIDYLYLTRANSFERASE"/>
    <property type="match status" value="1"/>
</dbReference>
<dbReference type="EMBL" id="ADGQ01000011">
    <property type="protein sequence ID" value="EFM65272.1"/>
    <property type="molecule type" value="Genomic_DNA"/>
</dbReference>
<evidence type="ECO:0000256" key="8">
    <source>
        <dbReference type="ARBA" id="ARBA00022475"/>
    </source>
</evidence>
<evidence type="ECO:0000256" key="16">
    <source>
        <dbReference type="ARBA" id="ARBA00023209"/>
    </source>
</evidence>
<dbReference type="EC" id="2.7.7.41" evidence="6 18"/>
<feature type="transmembrane region" description="Helical" evidence="19">
    <location>
        <begin position="195"/>
        <end position="217"/>
    </location>
</feature>
<dbReference type="Pfam" id="PF01148">
    <property type="entry name" value="CTP_transf_1"/>
    <property type="match status" value="1"/>
</dbReference>
<keyword evidence="13 19" id="KW-1133">Transmembrane helix</keyword>
<gene>
    <name evidence="20" type="primary">cdsA</name>
    <name evidence="20" type="ORF">HMPREF0634_1226</name>
</gene>
<dbReference type="eggNOG" id="COG4589">
    <property type="taxonomic scope" value="Bacteria"/>
</dbReference>
<evidence type="ECO:0000256" key="5">
    <source>
        <dbReference type="ARBA" id="ARBA00010185"/>
    </source>
</evidence>
<sequence length="259" mass="29137">MKQRLVSAMIMLPLLILLVLGGLPLYIGGLVLMGVALHEFYNAFVKIQKRPIYEIGYAFVVAIFLANLFAWSTSVYAFIMFVLFLVAIIYVLKQKRDVVDLSLTFSGILYICFCFNYIILISERLDRGHIYVWLVFIIAFMTDTFAYFVGRRFGRHKLMPKTSPKKTIEGSLGGIAGSIIACIIFGLIFKLPIGVMVIISLFGSIIAQMGDLIASAIKRYVDIKDYGKIIPGHGGVLDRFDSVLLVAPYVYFLLIYLLK</sequence>
<evidence type="ECO:0000256" key="14">
    <source>
        <dbReference type="ARBA" id="ARBA00023098"/>
    </source>
</evidence>
<organism evidence="20 21">
    <name type="scientific">Peptostreptococcus stomatis DSM 17678</name>
    <dbReference type="NCBI Taxonomy" id="596315"/>
    <lineage>
        <taxon>Bacteria</taxon>
        <taxon>Bacillati</taxon>
        <taxon>Bacillota</taxon>
        <taxon>Clostridia</taxon>
        <taxon>Peptostreptococcales</taxon>
        <taxon>Peptostreptococcaceae</taxon>
        <taxon>Peptostreptococcus</taxon>
    </lineage>
</organism>
<evidence type="ECO:0000256" key="1">
    <source>
        <dbReference type="ARBA" id="ARBA00001698"/>
    </source>
</evidence>
<comment type="pathway">
    <text evidence="3 18">Phospholipid metabolism; CDP-diacylglycerol biosynthesis; CDP-diacylglycerol from sn-glycerol 3-phosphate: step 3/3.</text>
</comment>
<dbReference type="AlphaFoldDB" id="E0E1F6"/>
<keyword evidence="14" id="KW-0443">Lipid metabolism</keyword>
<feature type="transmembrane region" description="Helical" evidence="19">
    <location>
        <begin position="75"/>
        <end position="92"/>
    </location>
</feature>
<keyword evidence="10 18" id="KW-0808">Transferase</keyword>
<evidence type="ECO:0000256" key="15">
    <source>
        <dbReference type="ARBA" id="ARBA00023136"/>
    </source>
</evidence>
<comment type="similarity">
    <text evidence="5 18">Belongs to the CDS family.</text>
</comment>
<dbReference type="PANTHER" id="PTHR46382">
    <property type="entry name" value="PHOSPHATIDATE CYTIDYLYLTRANSFERASE"/>
    <property type="match status" value="1"/>
</dbReference>
<dbReference type="GO" id="GO:0016024">
    <property type="term" value="P:CDP-diacylglycerol biosynthetic process"/>
    <property type="evidence" value="ECO:0007669"/>
    <property type="project" value="UniProtKB-UniPathway"/>
</dbReference>
<feature type="transmembrane region" description="Helical" evidence="19">
    <location>
        <begin position="238"/>
        <end position="258"/>
    </location>
</feature>
<dbReference type="OrthoDB" id="9799199at2"/>
<keyword evidence="12 18" id="KW-0548">Nucleotidyltransferase</keyword>
<dbReference type="RefSeq" id="WP_007788288.1">
    <property type="nucleotide sequence ID" value="NZ_ADGQ01000011.1"/>
</dbReference>
<evidence type="ECO:0000256" key="11">
    <source>
        <dbReference type="ARBA" id="ARBA00022692"/>
    </source>
</evidence>
<name>E0E1F6_9FIRM</name>
<comment type="pathway">
    <text evidence="4">Lipid metabolism.</text>
</comment>
<accession>E0E1F6</accession>
<feature type="transmembrane region" description="Helical" evidence="19">
    <location>
        <begin position="170"/>
        <end position="189"/>
    </location>
</feature>
<dbReference type="GO" id="GO:0005886">
    <property type="term" value="C:plasma membrane"/>
    <property type="evidence" value="ECO:0007669"/>
    <property type="project" value="UniProtKB-SubCell"/>
</dbReference>
<keyword evidence="16" id="KW-0594">Phospholipid biosynthesis</keyword>
<keyword evidence="8" id="KW-1003">Cell membrane</keyword>
<keyword evidence="21" id="KW-1185">Reference proteome</keyword>
<feature type="transmembrane region" description="Helical" evidence="19">
    <location>
        <begin position="130"/>
        <end position="149"/>
    </location>
</feature>
<evidence type="ECO:0000256" key="6">
    <source>
        <dbReference type="ARBA" id="ARBA00012487"/>
    </source>
</evidence>
<protein>
    <recommendedName>
        <fullName evidence="7 18">Phosphatidate cytidylyltransferase</fullName>
        <ecNumber evidence="6 18">2.7.7.41</ecNumber>
    </recommendedName>
</protein>
<keyword evidence="9" id="KW-0444">Lipid biosynthesis</keyword>
<comment type="subcellular location">
    <subcellularLocation>
        <location evidence="2">Cell membrane</location>
        <topology evidence="2">Multi-pass membrane protein</topology>
    </subcellularLocation>
</comment>
<feature type="transmembrane region" description="Helical" evidence="19">
    <location>
        <begin position="6"/>
        <end position="32"/>
    </location>
</feature>
<evidence type="ECO:0000256" key="13">
    <source>
        <dbReference type="ARBA" id="ARBA00022989"/>
    </source>
</evidence>
<dbReference type="PROSITE" id="PS01315">
    <property type="entry name" value="CDS"/>
    <property type="match status" value="1"/>
</dbReference>
<dbReference type="STRING" id="596315.HMPREF0634_1226"/>
<comment type="caution">
    <text evidence="20">The sequence shown here is derived from an EMBL/GenBank/DDBJ whole genome shotgun (WGS) entry which is preliminary data.</text>
</comment>
<evidence type="ECO:0000256" key="2">
    <source>
        <dbReference type="ARBA" id="ARBA00004651"/>
    </source>
</evidence>
<proteinExistence type="inferred from homology"/>
<keyword evidence="15 19" id="KW-0472">Membrane</keyword>
<evidence type="ECO:0000256" key="3">
    <source>
        <dbReference type="ARBA" id="ARBA00005119"/>
    </source>
</evidence>
<evidence type="ECO:0000256" key="4">
    <source>
        <dbReference type="ARBA" id="ARBA00005189"/>
    </source>
</evidence>
<keyword evidence="11 18" id="KW-0812">Transmembrane</keyword>
<evidence type="ECO:0000313" key="20">
    <source>
        <dbReference type="EMBL" id="EFM65272.1"/>
    </source>
</evidence>
<evidence type="ECO:0000256" key="12">
    <source>
        <dbReference type="ARBA" id="ARBA00022695"/>
    </source>
</evidence>
<evidence type="ECO:0000256" key="19">
    <source>
        <dbReference type="SAM" id="Phobius"/>
    </source>
</evidence>
<evidence type="ECO:0000313" key="21">
    <source>
        <dbReference type="Proteomes" id="UP000003244"/>
    </source>
</evidence>
<feature type="transmembrane region" description="Helical" evidence="19">
    <location>
        <begin position="99"/>
        <end position="118"/>
    </location>
</feature>
<dbReference type="GO" id="GO:0004605">
    <property type="term" value="F:phosphatidate cytidylyltransferase activity"/>
    <property type="evidence" value="ECO:0007669"/>
    <property type="project" value="UniProtKB-EC"/>
</dbReference>
<dbReference type="GeneID" id="84800004"/>
<evidence type="ECO:0000256" key="18">
    <source>
        <dbReference type="RuleBase" id="RU003938"/>
    </source>
</evidence>
<keyword evidence="17" id="KW-1208">Phospholipid metabolism</keyword>
<evidence type="ECO:0000256" key="17">
    <source>
        <dbReference type="ARBA" id="ARBA00023264"/>
    </source>
</evidence>
<dbReference type="Proteomes" id="UP000003244">
    <property type="component" value="Unassembled WGS sequence"/>
</dbReference>
<comment type="catalytic activity">
    <reaction evidence="1 18">
        <text>a 1,2-diacyl-sn-glycero-3-phosphate + CTP + H(+) = a CDP-1,2-diacyl-sn-glycerol + diphosphate</text>
        <dbReference type="Rhea" id="RHEA:16229"/>
        <dbReference type="ChEBI" id="CHEBI:15378"/>
        <dbReference type="ChEBI" id="CHEBI:33019"/>
        <dbReference type="ChEBI" id="CHEBI:37563"/>
        <dbReference type="ChEBI" id="CHEBI:58332"/>
        <dbReference type="ChEBI" id="CHEBI:58608"/>
        <dbReference type="EC" id="2.7.7.41"/>
    </reaction>
</comment>
<feature type="transmembrane region" description="Helical" evidence="19">
    <location>
        <begin position="52"/>
        <end position="69"/>
    </location>
</feature>
<dbReference type="UniPathway" id="UPA00557">
    <property type="reaction ID" value="UER00614"/>
</dbReference>
<dbReference type="InterPro" id="IPR000374">
    <property type="entry name" value="PC_trans"/>
</dbReference>
<evidence type="ECO:0000256" key="9">
    <source>
        <dbReference type="ARBA" id="ARBA00022516"/>
    </source>
</evidence>